<proteinExistence type="predicted"/>
<sequence>MAPPPVGRADRGEHIMTREGDRLIRRLDILTADGDAPRPWRREDREGRGRTGRPSSRSTLQAIPPSGHSAYSARATEAAAAGSGSRFTAKELAVIFPSASIRANVG</sequence>
<dbReference type="EMBL" id="BAABHK010000013">
    <property type="protein sequence ID" value="GAA4634195.1"/>
    <property type="molecule type" value="Genomic_DNA"/>
</dbReference>
<feature type="region of interest" description="Disordered" evidence="1">
    <location>
        <begin position="28"/>
        <end position="71"/>
    </location>
</feature>
<reference evidence="3" key="1">
    <citation type="journal article" date="2019" name="Int. J. Syst. Evol. Microbiol.">
        <title>The Global Catalogue of Microorganisms (GCM) 10K type strain sequencing project: providing services to taxonomists for standard genome sequencing and annotation.</title>
        <authorList>
            <consortium name="The Broad Institute Genomics Platform"/>
            <consortium name="The Broad Institute Genome Sequencing Center for Infectious Disease"/>
            <person name="Wu L."/>
            <person name="Ma J."/>
        </authorList>
    </citation>
    <scope>NUCLEOTIDE SEQUENCE [LARGE SCALE GENOMIC DNA]</scope>
    <source>
        <strain evidence="3">JCM 17939</strain>
    </source>
</reference>
<feature type="compositionally biased region" description="Basic and acidic residues" evidence="1">
    <location>
        <begin position="35"/>
        <end position="49"/>
    </location>
</feature>
<evidence type="ECO:0000313" key="2">
    <source>
        <dbReference type="EMBL" id="GAA4634195.1"/>
    </source>
</evidence>
<organism evidence="2 3">
    <name type="scientific">Actinoallomurus vinaceus</name>
    <dbReference type="NCBI Taxonomy" id="1080074"/>
    <lineage>
        <taxon>Bacteria</taxon>
        <taxon>Bacillati</taxon>
        <taxon>Actinomycetota</taxon>
        <taxon>Actinomycetes</taxon>
        <taxon>Streptosporangiales</taxon>
        <taxon>Thermomonosporaceae</taxon>
        <taxon>Actinoallomurus</taxon>
    </lineage>
</organism>
<accession>A0ABP8UNF1</accession>
<dbReference type="Proteomes" id="UP001501442">
    <property type="component" value="Unassembled WGS sequence"/>
</dbReference>
<evidence type="ECO:0000256" key="1">
    <source>
        <dbReference type="SAM" id="MobiDB-lite"/>
    </source>
</evidence>
<evidence type="ECO:0000313" key="3">
    <source>
        <dbReference type="Proteomes" id="UP001501442"/>
    </source>
</evidence>
<protein>
    <submittedName>
        <fullName evidence="2">Uncharacterized protein</fullName>
    </submittedName>
</protein>
<gene>
    <name evidence="2" type="ORF">GCM10023196_074740</name>
</gene>
<comment type="caution">
    <text evidence="2">The sequence shown here is derived from an EMBL/GenBank/DDBJ whole genome shotgun (WGS) entry which is preliminary data.</text>
</comment>
<name>A0ABP8UNF1_9ACTN</name>
<keyword evidence="3" id="KW-1185">Reference proteome</keyword>